<evidence type="ECO:0000313" key="2">
    <source>
        <dbReference type="EMBL" id="MBE5040768.1"/>
    </source>
</evidence>
<evidence type="ECO:0000313" key="3">
    <source>
        <dbReference type="Proteomes" id="UP000806542"/>
    </source>
</evidence>
<proteinExistence type="predicted"/>
<dbReference type="AlphaFoldDB" id="A0A9D5RC87"/>
<keyword evidence="1" id="KW-0812">Transmembrane</keyword>
<dbReference type="EMBL" id="JADCKB010000022">
    <property type="protein sequence ID" value="MBE5040768.1"/>
    <property type="molecule type" value="Genomic_DNA"/>
</dbReference>
<organism evidence="2 3">
    <name type="scientific">Ructibacterium gallinarum</name>
    <dbReference type="NCBI Taxonomy" id="2779355"/>
    <lineage>
        <taxon>Bacteria</taxon>
        <taxon>Bacillati</taxon>
        <taxon>Bacillota</taxon>
        <taxon>Clostridia</taxon>
        <taxon>Eubacteriales</taxon>
        <taxon>Oscillospiraceae</taxon>
        <taxon>Ructibacterium</taxon>
    </lineage>
</organism>
<comment type="caution">
    <text evidence="2">The sequence shown here is derived from an EMBL/GenBank/DDBJ whole genome shotgun (WGS) entry which is preliminary data.</text>
</comment>
<name>A0A9D5RC87_9FIRM</name>
<gene>
    <name evidence="2" type="ORF">INF28_09885</name>
</gene>
<dbReference type="PROSITE" id="PS51257">
    <property type="entry name" value="PROKAR_LIPOPROTEIN"/>
    <property type="match status" value="1"/>
</dbReference>
<dbReference type="RefSeq" id="WP_226393322.1">
    <property type="nucleotide sequence ID" value="NZ_JADCKB010000022.1"/>
</dbReference>
<keyword evidence="3" id="KW-1185">Reference proteome</keyword>
<dbReference type="Proteomes" id="UP000806542">
    <property type="component" value="Unassembled WGS sequence"/>
</dbReference>
<protein>
    <submittedName>
        <fullName evidence="2">Uncharacterized protein</fullName>
    </submittedName>
</protein>
<reference evidence="2" key="1">
    <citation type="submission" date="2020-10" db="EMBL/GenBank/DDBJ databases">
        <title>ChiBAC.</title>
        <authorList>
            <person name="Zenner C."/>
            <person name="Hitch T.C.A."/>
            <person name="Clavel T."/>
        </authorList>
    </citation>
    <scope>NUCLEOTIDE SEQUENCE</scope>
    <source>
        <strain evidence="2">DSM 107454</strain>
    </source>
</reference>
<keyword evidence="1" id="KW-0472">Membrane</keyword>
<evidence type="ECO:0000256" key="1">
    <source>
        <dbReference type="SAM" id="Phobius"/>
    </source>
</evidence>
<feature type="transmembrane region" description="Helical" evidence="1">
    <location>
        <begin position="12"/>
        <end position="30"/>
    </location>
</feature>
<feature type="transmembrane region" description="Helical" evidence="1">
    <location>
        <begin position="36"/>
        <end position="54"/>
    </location>
</feature>
<accession>A0A9D5RC87</accession>
<keyword evidence="1" id="KW-1133">Transmembrane helix</keyword>
<sequence>MPDIIFKRIMGGILLGSGCLVVGVVSFIAYGDSVLLCLSVIVSAGMVLKAWLLCKRFKNNQFIKIVGVCTKVDRPLFSKTKSAEIQTDDKTMRVCIPKETKLAVNKIYAFYFAKKPEEMPKSINQRIANKMNADNFLGCEEIEDQL</sequence>